<evidence type="ECO:0000256" key="6">
    <source>
        <dbReference type="ARBA" id="ARBA00022729"/>
    </source>
</evidence>
<keyword evidence="7" id="KW-0044">Antibiotic</keyword>
<reference evidence="10" key="1">
    <citation type="submission" date="2025-08" db="UniProtKB">
        <authorList>
            <consortium name="Ensembl"/>
        </authorList>
    </citation>
    <scope>IDENTIFICATION</scope>
</reference>
<evidence type="ECO:0000256" key="5">
    <source>
        <dbReference type="ARBA" id="ARBA00022702"/>
    </source>
</evidence>
<evidence type="ECO:0000256" key="8">
    <source>
        <dbReference type="ARBA" id="ARBA00023157"/>
    </source>
</evidence>
<protein>
    <recommendedName>
        <fullName evidence="12">Hepcidin</fullName>
    </recommendedName>
</protein>
<keyword evidence="5" id="KW-0372">Hormone</keyword>
<name>A0A8C2ZPP5_CYCLU</name>
<evidence type="ECO:0000256" key="3">
    <source>
        <dbReference type="ARBA" id="ARBA00022525"/>
    </source>
</evidence>
<evidence type="ECO:0000313" key="10">
    <source>
        <dbReference type="Ensembl" id="ENSCLMP00005030060.1"/>
    </source>
</evidence>
<dbReference type="Pfam" id="PF06446">
    <property type="entry name" value="Hepcidin"/>
    <property type="match status" value="1"/>
</dbReference>
<keyword evidence="11" id="KW-1185">Reference proteome</keyword>
<evidence type="ECO:0000256" key="7">
    <source>
        <dbReference type="ARBA" id="ARBA00023022"/>
    </source>
</evidence>
<dbReference type="Proteomes" id="UP000694565">
    <property type="component" value="Unplaced"/>
</dbReference>
<dbReference type="PANTHER" id="PTHR16877:SF0">
    <property type="entry name" value="HEPCIDIN"/>
    <property type="match status" value="1"/>
</dbReference>
<dbReference type="Ensembl" id="ENSCLMT00005031407.1">
    <property type="protein sequence ID" value="ENSCLMP00005030060.1"/>
    <property type="gene ID" value="ENSCLMG00005014615.1"/>
</dbReference>
<keyword evidence="8" id="KW-1015">Disulfide bond</keyword>
<keyword evidence="4" id="KW-0929">Antimicrobial</keyword>
<evidence type="ECO:0000313" key="11">
    <source>
        <dbReference type="Proteomes" id="UP000694565"/>
    </source>
</evidence>
<organism evidence="10 11">
    <name type="scientific">Cyclopterus lumpus</name>
    <name type="common">Lumpsucker</name>
    <dbReference type="NCBI Taxonomy" id="8103"/>
    <lineage>
        <taxon>Eukaryota</taxon>
        <taxon>Metazoa</taxon>
        <taxon>Chordata</taxon>
        <taxon>Craniata</taxon>
        <taxon>Vertebrata</taxon>
        <taxon>Euteleostomi</taxon>
        <taxon>Actinopterygii</taxon>
        <taxon>Neopterygii</taxon>
        <taxon>Teleostei</taxon>
        <taxon>Neoteleostei</taxon>
        <taxon>Acanthomorphata</taxon>
        <taxon>Eupercaria</taxon>
        <taxon>Perciformes</taxon>
        <taxon>Cottioidei</taxon>
        <taxon>Cottales</taxon>
        <taxon>Cyclopteridae</taxon>
        <taxon>Cyclopterus</taxon>
    </lineage>
</organism>
<evidence type="ECO:0000256" key="9">
    <source>
        <dbReference type="SAM" id="SignalP"/>
    </source>
</evidence>
<proteinExistence type="inferred from homology"/>
<evidence type="ECO:0000256" key="2">
    <source>
        <dbReference type="ARBA" id="ARBA00008022"/>
    </source>
</evidence>
<dbReference type="InterPro" id="IPR010500">
    <property type="entry name" value="Hepcidin"/>
</dbReference>
<evidence type="ECO:0008006" key="12">
    <source>
        <dbReference type="Google" id="ProtNLM"/>
    </source>
</evidence>
<keyword evidence="6 9" id="KW-0732">Signal</keyword>
<comment type="subcellular location">
    <subcellularLocation>
        <location evidence="1">Secreted</location>
    </subcellularLocation>
</comment>
<reference evidence="10" key="2">
    <citation type="submission" date="2025-09" db="UniProtKB">
        <authorList>
            <consortium name="Ensembl"/>
        </authorList>
    </citation>
    <scope>IDENTIFICATION</scope>
</reference>
<dbReference type="GeneTree" id="ENSGT00390000013999"/>
<dbReference type="AlphaFoldDB" id="A0A8C2ZPP5"/>
<sequence>MKTFPVAVAVAVVLTFICVQQSSAVPAAEVGDLTRVSGCPDGRDDAGEMPYNNREKRGVRCKLCCNCCTRGVCGLCCRF</sequence>
<evidence type="ECO:0000256" key="1">
    <source>
        <dbReference type="ARBA" id="ARBA00004613"/>
    </source>
</evidence>
<comment type="similarity">
    <text evidence="2">Belongs to the hepcidin family.</text>
</comment>
<dbReference type="GO" id="GO:0006879">
    <property type="term" value="P:intracellular iron ion homeostasis"/>
    <property type="evidence" value="ECO:0007669"/>
    <property type="project" value="InterPro"/>
</dbReference>
<dbReference type="PANTHER" id="PTHR16877">
    <property type="entry name" value="HEPCIDIN"/>
    <property type="match status" value="1"/>
</dbReference>
<accession>A0A8C2ZPP5</accession>
<evidence type="ECO:0000256" key="4">
    <source>
        <dbReference type="ARBA" id="ARBA00022529"/>
    </source>
</evidence>
<feature type="chain" id="PRO_5034562159" description="Hepcidin" evidence="9">
    <location>
        <begin position="25"/>
        <end position="79"/>
    </location>
</feature>
<feature type="signal peptide" evidence="9">
    <location>
        <begin position="1"/>
        <end position="24"/>
    </location>
</feature>
<dbReference type="GO" id="GO:0005179">
    <property type="term" value="F:hormone activity"/>
    <property type="evidence" value="ECO:0007669"/>
    <property type="project" value="UniProtKB-KW"/>
</dbReference>
<keyword evidence="3" id="KW-0964">Secreted</keyword>
<dbReference type="GO" id="GO:0042742">
    <property type="term" value="P:defense response to bacterium"/>
    <property type="evidence" value="ECO:0007669"/>
    <property type="project" value="UniProtKB-KW"/>
</dbReference>
<dbReference type="GO" id="GO:0005576">
    <property type="term" value="C:extracellular region"/>
    <property type="evidence" value="ECO:0007669"/>
    <property type="project" value="UniProtKB-SubCell"/>
</dbReference>